<keyword evidence="1" id="KW-0812">Transmembrane</keyword>
<sequence>MQAEPGAVPRSASLSVEALLVLPVLLVVILGGIELGLLLSARHQLFGACREVGRLAALGHDRPQLASILVQYLGESKSANAELIIADEHGQTVHSPREIPAGRPVMVIVRLPATCAAPDLLRLVGFSLRNQILEVQTVWRRE</sequence>
<name>H5SD11_9BACT</name>
<evidence type="ECO:0000259" key="2">
    <source>
        <dbReference type="Pfam" id="PF07811"/>
    </source>
</evidence>
<proteinExistence type="predicted"/>
<keyword evidence="1" id="KW-1133">Transmembrane helix</keyword>
<evidence type="ECO:0000256" key="1">
    <source>
        <dbReference type="SAM" id="Phobius"/>
    </source>
</evidence>
<feature type="domain" description="TadE-like" evidence="2">
    <location>
        <begin position="14"/>
        <end position="54"/>
    </location>
</feature>
<gene>
    <name evidence="3" type="ORF">HGMM_F12C05C30</name>
</gene>
<reference evidence="3" key="1">
    <citation type="journal article" date="2005" name="Environ. Microbiol.">
        <title>Genetic and functional properties of uncultivated thermophilic crenarchaeotes from a subsurface gold mine as revealed by analysis of genome fragments.</title>
        <authorList>
            <person name="Nunoura T."/>
            <person name="Hirayama H."/>
            <person name="Takami H."/>
            <person name="Oida H."/>
            <person name="Nishi S."/>
            <person name="Shimamura S."/>
            <person name="Suzuki Y."/>
            <person name="Inagaki F."/>
            <person name="Takai K."/>
            <person name="Nealson K.H."/>
            <person name="Horikoshi K."/>
        </authorList>
    </citation>
    <scope>NUCLEOTIDE SEQUENCE</scope>
</reference>
<dbReference type="AlphaFoldDB" id="H5SD11"/>
<feature type="transmembrane region" description="Helical" evidence="1">
    <location>
        <begin position="20"/>
        <end position="41"/>
    </location>
</feature>
<reference evidence="3" key="2">
    <citation type="journal article" date="2012" name="PLoS ONE">
        <title>A Deeply Branching Thermophilic Bacterium with an Ancient Acetyl-CoA Pathway Dominates a Subsurface Ecosystem.</title>
        <authorList>
            <person name="Takami H."/>
            <person name="Noguchi H."/>
            <person name="Takaki Y."/>
            <person name="Uchiyama I."/>
            <person name="Toyoda A."/>
            <person name="Nishi S."/>
            <person name="Chee G.-J."/>
            <person name="Arai W."/>
            <person name="Nunoura T."/>
            <person name="Itoh T."/>
            <person name="Hattori M."/>
            <person name="Takai K."/>
        </authorList>
    </citation>
    <scope>NUCLEOTIDE SEQUENCE</scope>
</reference>
<protein>
    <recommendedName>
        <fullName evidence="2">TadE-like domain-containing protein</fullName>
    </recommendedName>
</protein>
<dbReference type="Pfam" id="PF07811">
    <property type="entry name" value="TadE"/>
    <property type="match status" value="1"/>
</dbReference>
<dbReference type="InterPro" id="IPR012495">
    <property type="entry name" value="TadE-like_dom"/>
</dbReference>
<evidence type="ECO:0000313" key="3">
    <source>
        <dbReference type="EMBL" id="BAL54047.1"/>
    </source>
</evidence>
<accession>H5SD11</accession>
<dbReference type="EMBL" id="AP011676">
    <property type="protein sequence ID" value="BAL54047.1"/>
    <property type="molecule type" value="Genomic_DNA"/>
</dbReference>
<organism evidence="3">
    <name type="scientific">uncultured Planctomycetota bacterium</name>
    <dbReference type="NCBI Taxonomy" id="120965"/>
    <lineage>
        <taxon>Bacteria</taxon>
        <taxon>Pseudomonadati</taxon>
        <taxon>Planctomycetota</taxon>
        <taxon>environmental samples</taxon>
    </lineage>
</organism>
<keyword evidence="1" id="KW-0472">Membrane</keyword>